<dbReference type="AlphaFoldDB" id="X0TZL7"/>
<feature type="non-terminal residue" evidence="3">
    <location>
        <position position="1"/>
    </location>
</feature>
<feature type="domain" description="DUF418" evidence="2">
    <location>
        <begin position="177"/>
        <end position="306"/>
    </location>
</feature>
<feature type="non-terminal residue" evidence="3">
    <location>
        <position position="308"/>
    </location>
</feature>
<keyword evidence="1" id="KW-0472">Membrane</keyword>
<reference evidence="3" key="1">
    <citation type="journal article" date="2014" name="Front. Microbiol.">
        <title>High frequency of phylogenetically diverse reductive dehalogenase-homologous genes in deep subseafloor sedimentary metagenomes.</title>
        <authorList>
            <person name="Kawai M."/>
            <person name="Futagami T."/>
            <person name="Toyoda A."/>
            <person name="Takaki Y."/>
            <person name="Nishi S."/>
            <person name="Hori S."/>
            <person name="Arai W."/>
            <person name="Tsubouchi T."/>
            <person name="Morono Y."/>
            <person name="Uchiyama I."/>
            <person name="Ito T."/>
            <person name="Fujiyama A."/>
            <person name="Inagaki F."/>
            <person name="Takami H."/>
        </authorList>
    </citation>
    <scope>NUCLEOTIDE SEQUENCE</scope>
    <source>
        <strain evidence="3">Expedition CK06-06</strain>
    </source>
</reference>
<evidence type="ECO:0000313" key="3">
    <source>
        <dbReference type="EMBL" id="GAF93597.1"/>
    </source>
</evidence>
<dbReference type="Pfam" id="PF04235">
    <property type="entry name" value="DUF418"/>
    <property type="match status" value="1"/>
</dbReference>
<dbReference type="PANTHER" id="PTHR30590:SF2">
    <property type="entry name" value="INNER MEMBRANE PROTEIN"/>
    <property type="match status" value="1"/>
</dbReference>
<feature type="transmembrane region" description="Helical" evidence="1">
    <location>
        <begin position="196"/>
        <end position="214"/>
    </location>
</feature>
<keyword evidence="1" id="KW-0812">Transmembrane</keyword>
<organism evidence="3">
    <name type="scientific">marine sediment metagenome</name>
    <dbReference type="NCBI Taxonomy" id="412755"/>
    <lineage>
        <taxon>unclassified sequences</taxon>
        <taxon>metagenomes</taxon>
        <taxon>ecological metagenomes</taxon>
    </lineage>
</organism>
<feature type="transmembrane region" description="Helical" evidence="1">
    <location>
        <begin position="226"/>
        <end position="253"/>
    </location>
</feature>
<comment type="caution">
    <text evidence="3">The sequence shown here is derived from an EMBL/GenBank/DDBJ whole genome shotgun (WGS) entry which is preliminary data.</text>
</comment>
<accession>X0TZL7</accession>
<name>X0TZL7_9ZZZZ</name>
<dbReference type="EMBL" id="BARS01010441">
    <property type="protein sequence ID" value="GAF93597.1"/>
    <property type="molecule type" value="Genomic_DNA"/>
</dbReference>
<dbReference type="InterPro" id="IPR007349">
    <property type="entry name" value="DUF418"/>
</dbReference>
<keyword evidence="1" id="KW-1133">Transmembrane helix</keyword>
<dbReference type="PANTHER" id="PTHR30590">
    <property type="entry name" value="INNER MEMBRANE PROTEIN"/>
    <property type="match status" value="1"/>
</dbReference>
<gene>
    <name evidence="3" type="ORF">S01H1_19348</name>
</gene>
<proteinExistence type="predicted"/>
<feature type="transmembrane region" description="Helical" evidence="1">
    <location>
        <begin position="31"/>
        <end position="54"/>
    </location>
</feature>
<sequence length="308" mass="34305">LLVNMQYFASPPYTVFLQSPAAELPDWLGFWFVRLFAESKFYPLFSFLFGYGMAMQMRNAQLREQPFAGLYAWRLFLLLLIGGYHSLLWSGDILATYALLGLMLLPFRERSDAALITFAVACLFGTSAVLTMIQLGVLPAALSEQARGVFEQVESGDRQAIRQALRAMSMFCFGLCAGRRQLLTGGWASSRRVQRLMLWGWIVGFPGNLAYLVMRENAVEAELTWAWIAAITLLAWSGPLLAAGYAATLLKLFDIPRWRRRLAALAPVGRTALTNYVLQTLVCKALMSGHVLGHFAPIRPPLGVLLSV</sequence>
<feature type="transmembrane region" description="Helical" evidence="1">
    <location>
        <begin position="113"/>
        <end position="138"/>
    </location>
</feature>
<protein>
    <recommendedName>
        <fullName evidence="2">DUF418 domain-containing protein</fullName>
    </recommendedName>
</protein>
<dbReference type="InterPro" id="IPR052529">
    <property type="entry name" value="Bact_Transport_Assoc"/>
</dbReference>
<evidence type="ECO:0000256" key="1">
    <source>
        <dbReference type="SAM" id="Phobius"/>
    </source>
</evidence>
<feature type="transmembrane region" description="Helical" evidence="1">
    <location>
        <begin position="75"/>
        <end position="107"/>
    </location>
</feature>
<evidence type="ECO:0000259" key="2">
    <source>
        <dbReference type="Pfam" id="PF04235"/>
    </source>
</evidence>